<dbReference type="AlphaFoldDB" id="A0AAU4K264"/>
<dbReference type="Proteomes" id="UP001432128">
    <property type="component" value="Chromosome"/>
</dbReference>
<evidence type="ECO:0000313" key="3">
    <source>
        <dbReference type="Proteomes" id="UP001432128"/>
    </source>
</evidence>
<keyword evidence="1" id="KW-0732">Signal</keyword>
<reference evidence="2 3" key="1">
    <citation type="submission" date="2022-10" db="EMBL/GenBank/DDBJ databases">
        <title>The complete genomes of actinobacterial strains from the NBC collection.</title>
        <authorList>
            <person name="Joergensen T.S."/>
            <person name="Alvarez Arevalo M."/>
            <person name="Sterndorff E.B."/>
            <person name="Faurdal D."/>
            <person name="Vuksanovic O."/>
            <person name="Mourched A.-S."/>
            <person name="Charusanti P."/>
            <person name="Shaw S."/>
            <person name="Blin K."/>
            <person name="Weber T."/>
        </authorList>
    </citation>
    <scope>NUCLEOTIDE SEQUENCE [LARGE SCALE GENOMIC DNA]</scope>
    <source>
        <strain evidence="2 3">NBC_00319</strain>
    </source>
</reference>
<accession>A0AAU4K264</accession>
<name>A0AAU4K264_9NOCA</name>
<proteinExistence type="predicted"/>
<feature type="chain" id="PRO_5043996593" description="Secreted protein" evidence="1">
    <location>
        <begin position="31"/>
        <end position="181"/>
    </location>
</feature>
<protein>
    <recommendedName>
        <fullName evidence="4">Secreted protein</fullName>
    </recommendedName>
</protein>
<gene>
    <name evidence="2" type="ORF">OG579_21085</name>
</gene>
<feature type="signal peptide" evidence="1">
    <location>
        <begin position="1"/>
        <end position="30"/>
    </location>
</feature>
<organism evidence="2 3">
    <name type="scientific">Williamsia herbipolensis</name>
    <dbReference type="NCBI Taxonomy" id="1603258"/>
    <lineage>
        <taxon>Bacteria</taxon>
        <taxon>Bacillati</taxon>
        <taxon>Actinomycetota</taxon>
        <taxon>Actinomycetes</taxon>
        <taxon>Mycobacteriales</taxon>
        <taxon>Nocardiaceae</taxon>
        <taxon>Williamsia</taxon>
    </lineage>
</organism>
<evidence type="ECO:0000256" key="1">
    <source>
        <dbReference type="SAM" id="SignalP"/>
    </source>
</evidence>
<dbReference type="EMBL" id="CP108021">
    <property type="protein sequence ID" value="WUM20145.1"/>
    <property type="molecule type" value="Genomic_DNA"/>
</dbReference>
<keyword evidence="3" id="KW-1185">Reference proteome</keyword>
<sequence length="181" mass="18308">MRLPRVLGTMVAALLVAAAGSAAAVGSAHADPVEPVSRLIAAGVPVDVAVLVPFAAPAAATATVPLSSGGFPGVGLDAVIDRQAGTVTVIQRWLDYQPSRLTVGWVNLANGRSGVSTFSRTLPGKVPGTSYPTLDRAALLRTGTGPVAIVVYGEVPGTVALIGLSSEAYGYLTPIVRLLQV</sequence>
<dbReference type="KEGG" id="whr:OG579_21085"/>
<evidence type="ECO:0008006" key="4">
    <source>
        <dbReference type="Google" id="ProtNLM"/>
    </source>
</evidence>
<evidence type="ECO:0000313" key="2">
    <source>
        <dbReference type="EMBL" id="WUM20145.1"/>
    </source>
</evidence>
<dbReference type="RefSeq" id="WP_328857540.1">
    <property type="nucleotide sequence ID" value="NZ_CP108021.1"/>
</dbReference>